<feature type="coiled-coil region" evidence="1">
    <location>
        <begin position="525"/>
        <end position="615"/>
    </location>
</feature>
<evidence type="ECO:0000313" key="4">
    <source>
        <dbReference type="Proteomes" id="UP000652761"/>
    </source>
</evidence>
<feature type="coiled-coil region" evidence="1">
    <location>
        <begin position="251"/>
        <end position="499"/>
    </location>
</feature>
<feature type="compositionally biased region" description="Low complexity" evidence="2">
    <location>
        <begin position="33"/>
        <end position="60"/>
    </location>
</feature>
<dbReference type="GO" id="GO:0005856">
    <property type="term" value="C:cytoskeleton"/>
    <property type="evidence" value="ECO:0007669"/>
    <property type="project" value="TreeGrafter"/>
</dbReference>
<accession>A0A843U2U2</accession>
<dbReference type="PANTHER" id="PTHR47357:SF1">
    <property type="entry name" value="SPINDLE POLE BODY COMPONENT 110"/>
    <property type="match status" value="1"/>
</dbReference>
<dbReference type="Proteomes" id="UP000652761">
    <property type="component" value="Unassembled WGS sequence"/>
</dbReference>
<feature type="region of interest" description="Disordered" evidence="2">
    <location>
        <begin position="159"/>
        <end position="191"/>
    </location>
</feature>
<reference evidence="3" key="1">
    <citation type="submission" date="2017-07" db="EMBL/GenBank/DDBJ databases">
        <title>Taro Niue Genome Assembly and Annotation.</title>
        <authorList>
            <person name="Atibalentja N."/>
            <person name="Keating K."/>
            <person name="Fields C.J."/>
        </authorList>
    </citation>
    <scope>NUCLEOTIDE SEQUENCE</scope>
    <source>
        <strain evidence="3">Niue_2</strain>
        <tissue evidence="3">Leaf</tissue>
    </source>
</reference>
<evidence type="ECO:0000256" key="2">
    <source>
        <dbReference type="SAM" id="MobiDB-lite"/>
    </source>
</evidence>
<feature type="coiled-coil region" evidence="1">
    <location>
        <begin position="1192"/>
        <end position="1240"/>
    </location>
</feature>
<organism evidence="3 4">
    <name type="scientific">Colocasia esculenta</name>
    <name type="common">Wild taro</name>
    <name type="synonym">Arum esculentum</name>
    <dbReference type="NCBI Taxonomy" id="4460"/>
    <lineage>
        <taxon>Eukaryota</taxon>
        <taxon>Viridiplantae</taxon>
        <taxon>Streptophyta</taxon>
        <taxon>Embryophyta</taxon>
        <taxon>Tracheophyta</taxon>
        <taxon>Spermatophyta</taxon>
        <taxon>Magnoliopsida</taxon>
        <taxon>Liliopsida</taxon>
        <taxon>Araceae</taxon>
        <taxon>Aroideae</taxon>
        <taxon>Colocasieae</taxon>
        <taxon>Colocasia</taxon>
    </lineage>
</organism>
<dbReference type="Gene3D" id="1.10.287.2610">
    <property type="match status" value="1"/>
</dbReference>
<dbReference type="OrthoDB" id="10255522at2759"/>
<evidence type="ECO:0008006" key="5">
    <source>
        <dbReference type="Google" id="ProtNLM"/>
    </source>
</evidence>
<evidence type="ECO:0000256" key="1">
    <source>
        <dbReference type="SAM" id="Coils"/>
    </source>
</evidence>
<proteinExistence type="predicted"/>
<dbReference type="GO" id="GO:0005200">
    <property type="term" value="F:structural constituent of cytoskeleton"/>
    <property type="evidence" value="ECO:0007669"/>
    <property type="project" value="TreeGrafter"/>
</dbReference>
<comment type="caution">
    <text evidence="3">The sequence shown here is derived from an EMBL/GenBank/DDBJ whole genome shotgun (WGS) entry which is preliminary data.</text>
</comment>
<name>A0A843U2U2_COLES</name>
<dbReference type="Gene3D" id="1.20.5.340">
    <property type="match status" value="1"/>
</dbReference>
<feature type="coiled-coil region" evidence="1">
    <location>
        <begin position="998"/>
        <end position="1085"/>
    </location>
</feature>
<dbReference type="EMBL" id="NMUH01000268">
    <property type="protein sequence ID" value="MQL75873.1"/>
    <property type="molecule type" value="Genomic_DNA"/>
</dbReference>
<keyword evidence="4" id="KW-1185">Reference proteome</keyword>
<feature type="coiled-coil region" evidence="1">
    <location>
        <begin position="199"/>
        <end position="226"/>
    </location>
</feature>
<evidence type="ECO:0000313" key="3">
    <source>
        <dbReference type="EMBL" id="MQL75873.1"/>
    </source>
</evidence>
<feature type="region of interest" description="Disordered" evidence="2">
    <location>
        <begin position="30"/>
        <end position="119"/>
    </location>
</feature>
<sequence>MAPAGARDAALPDANSHTLLPFIQLKKPAEPARSLSLSLPHLPRTTPSLSDLRSVSAAPASSPPPHIISPGASPRLCSPPKDEKQKKGGGREIDTSLEKISKLTDAEDQKDTNSFGDSNEALDLRPLVQELYMQYQSLYGHYDDLIGKLKKKVHHDGESNGQILASSSSSDSDSSDSESSEFNKKKITPGAEEGNVKEEKILIEECQYLREELERLKIRNAEMEMEALSMVSKIKEAESLATTFAEREAAYFSLEDELNDTRERNERLQIENDDLKRECNQKEVLTSQRLQLFIEEKEALLLEKSMALDRLEEAGKYVEDFKVKVEHFKDEISQLQTDNGSLKNAIEILEDELGSMKESSKNLQVENEDLKQELQSSNRQVADLIQRVKTFEEDNSTLRSDMLQNIAKMKEAEKVTEDLRSELELLKDEKSKLLIVSEDLNRLLGVKDDEKASLSLDYDELVIKVKQMQENIEMMSKELDGSNVENTQLKDKYEALQLDLIQRVKTFEEDNSTLRSDMLQNIAKMKEAEKVSEDLRSELELLKDEKSKLLIVSEDLNRLLGVKDDEKASLSLDYNELVIKVKQMQENIEMMSKELDGSNVENTQLKDKYEALQLDLIQRVKTFEEDNSTLRSDMLQNIAKMKEAEKVSEDLRSELELLKDEKSKLLIISEDLNQLLGVKDDEKASLSLDYDELVVKVKQMQENIEMMSKELHRSNVENTQLKDKYEALQLEFEDARSEVSDMRRLLQVTQEERSVITEEKSVLFSKIEEFERMMDELKAEKHHLESDNSALNNKIDDLVHKLESIEEGKNTLASEKLVMLSKLEQTESSIKETLNEVEQLRRENCLFQKDQLESQQEISELGRRLESKEGEIADLQKILDEASSRVQIMTTNAGDMQQKLNLAHNKINDLEEQLKIATDMALEKQDLMEKLENELKGELLTRETVMKDQKNNLEELLAKHALLENQLQESCIKLEIADGKLAEMKSKDETIQLLNSVGQEQKLRISQLEGNLMELSEKLKLYESEKAELDKENMKLCGQVQILEVQIRLANQKLKITETENKEKEESYKRAMVLLQEERRKLEEQTSTLSWKLNLMEDDFNQVKELVQVEMQSLFGALNALDVKLAGQCVHIQNKISGCSNDVKLIKDGITALIYTREGLKNEKRDLSMRLNYKEGIISMIKDEAGMLGSKLATKTKEEERLVLKVSELEKRVRELENRVKEKEEELFSKDEEKREAIRQLCVLVEYHRENCNHLYKFLSATLKRVTPTFGSARRPVSDMRRPATGVWQRSAVGTRRLAFDNTRRPALDG</sequence>
<dbReference type="PANTHER" id="PTHR47357">
    <property type="entry name" value="COP1-INTERACTIVE PROTEIN 1"/>
    <property type="match status" value="1"/>
</dbReference>
<protein>
    <recommendedName>
        <fullName evidence="5">NAB domain-containing protein</fullName>
    </recommendedName>
</protein>
<feature type="coiled-coil region" evidence="1">
    <location>
        <begin position="641"/>
        <end position="973"/>
    </location>
</feature>
<keyword evidence="1" id="KW-0175">Coiled coil</keyword>
<feature type="compositionally biased region" description="Basic and acidic residues" evidence="2">
    <location>
        <begin position="80"/>
        <end position="111"/>
    </location>
</feature>
<gene>
    <name evidence="3" type="ORF">Taro_008252</name>
</gene>